<comment type="similarity">
    <text evidence="3">Belongs to the CoaE family.</text>
</comment>
<dbReference type="CDD" id="cd02022">
    <property type="entry name" value="DPCK"/>
    <property type="match status" value="1"/>
</dbReference>
<keyword evidence="1 3" id="KW-0547">Nucleotide-binding</keyword>
<dbReference type="SUPFAM" id="SSF52540">
    <property type="entry name" value="P-loop containing nucleoside triphosphate hydrolases"/>
    <property type="match status" value="1"/>
</dbReference>
<accession>A0A9D2HBV2</accession>
<dbReference type="GO" id="GO:0005737">
    <property type="term" value="C:cytoplasm"/>
    <property type="evidence" value="ECO:0007669"/>
    <property type="project" value="UniProtKB-SubCell"/>
</dbReference>
<sequence length="194" mass="21918">MKVLGITGGVGSGKSEVLRYLKEEYGAYVCQMDETAKELQRSGTDCFRQIVARFGNRVIGPDGELDRAELGSIVFADEVALHALNAIVHPAVFRWVREDIREKREEGVDLYVVEAALLTEEGKTLCDELWYIYAEEYVRRERLKASRGYTDEKITQMIASQPAEESFRKACTAVIDNSGGFEDTKRQIGERLKL</sequence>
<dbReference type="EMBL" id="DXAK01000045">
    <property type="protein sequence ID" value="HJA07346.1"/>
    <property type="molecule type" value="Genomic_DNA"/>
</dbReference>
<comment type="subcellular location">
    <subcellularLocation>
        <location evidence="3">Cytoplasm</location>
    </subcellularLocation>
</comment>
<keyword evidence="3" id="KW-0173">Coenzyme A biosynthesis</keyword>
<dbReference type="HAMAP" id="MF_00376">
    <property type="entry name" value="Dephospho_CoA_kinase"/>
    <property type="match status" value="1"/>
</dbReference>
<gene>
    <name evidence="3 5" type="primary">coaE</name>
    <name evidence="5" type="ORF">H9798_09445</name>
</gene>
<protein>
    <recommendedName>
        <fullName evidence="3 4">Dephospho-CoA kinase</fullName>
        <ecNumber evidence="3 4">2.7.1.24</ecNumber>
    </recommendedName>
    <alternativeName>
        <fullName evidence="3">Dephosphocoenzyme A kinase</fullName>
    </alternativeName>
</protein>
<dbReference type="GO" id="GO:0015937">
    <property type="term" value="P:coenzyme A biosynthetic process"/>
    <property type="evidence" value="ECO:0007669"/>
    <property type="project" value="UniProtKB-UniRule"/>
</dbReference>
<comment type="caution">
    <text evidence="5">The sequence shown here is derived from an EMBL/GenBank/DDBJ whole genome shotgun (WGS) entry which is preliminary data.</text>
</comment>
<evidence type="ECO:0000313" key="5">
    <source>
        <dbReference type="EMBL" id="HJA07346.1"/>
    </source>
</evidence>
<reference evidence="5" key="2">
    <citation type="submission" date="2021-04" db="EMBL/GenBank/DDBJ databases">
        <authorList>
            <person name="Gilroy R."/>
        </authorList>
    </citation>
    <scope>NUCLEOTIDE SEQUENCE</scope>
    <source>
        <strain evidence="5">ChiSjej2B20-11307</strain>
    </source>
</reference>
<dbReference type="InterPro" id="IPR027417">
    <property type="entry name" value="P-loop_NTPase"/>
</dbReference>
<organism evidence="5 6">
    <name type="scientific">Candidatus Mediterraneibacter pullicola</name>
    <dbReference type="NCBI Taxonomy" id="2838682"/>
    <lineage>
        <taxon>Bacteria</taxon>
        <taxon>Bacillati</taxon>
        <taxon>Bacillota</taxon>
        <taxon>Clostridia</taxon>
        <taxon>Lachnospirales</taxon>
        <taxon>Lachnospiraceae</taxon>
        <taxon>Mediterraneibacter</taxon>
    </lineage>
</organism>
<dbReference type="PANTHER" id="PTHR10695">
    <property type="entry name" value="DEPHOSPHO-COA KINASE-RELATED"/>
    <property type="match status" value="1"/>
</dbReference>
<evidence type="ECO:0000256" key="2">
    <source>
        <dbReference type="ARBA" id="ARBA00022840"/>
    </source>
</evidence>
<name>A0A9D2HBV2_9FIRM</name>
<evidence type="ECO:0000256" key="3">
    <source>
        <dbReference type="HAMAP-Rule" id="MF_00376"/>
    </source>
</evidence>
<keyword evidence="3" id="KW-0963">Cytoplasm</keyword>
<dbReference type="NCBIfam" id="TIGR00152">
    <property type="entry name" value="dephospho-CoA kinase"/>
    <property type="match status" value="1"/>
</dbReference>
<dbReference type="EC" id="2.7.1.24" evidence="3 4"/>
<dbReference type="GO" id="GO:0004140">
    <property type="term" value="F:dephospho-CoA kinase activity"/>
    <property type="evidence" value="ECO:0007669"/>
    <property type="project" value="UniProtKB-UniRule"/>
</dbReference>
<comment type="catalytic activity">
    <reaction evidence="3">
        <text>3'-dephospho-CoA + ATP = ADP + CoA + H(+)</text>
        <dbReference type="Rhea" id="RHEA:18245"/>
        <dbReference type="ChEBI" id="CHEBI:15378"/>
        <dbReference type="ChEBI" id="CHEBI:30616"/>
        <dbReference type="ChEBI" id="CHEBI:57287"/>
        <dbReference type="ChEBI" id="CHEBI:57328"/>
        <dbReference type="ChEBI" id="CHEBI:456216"/>
        <dbReference type="EC" id="2.7.1.24"/>
    </reaction>
</comment>
<dbReference type="Proteomes" id="UP000824223">
    <property type="component" value="Unassembled WGS sequence"/>
</dbReference>
<evidence type="ECO:0000256" key="1">
    <source>
        <dbReference type="ARBA" id="ARBA00022741"/>
    </source>
</evidence>
<dbReference type="Gene3D" id="3.40.50.300">
    <property type="entry name" value="P-loop containing nucleotide triphosphate hydrolases"/>
    <property type="match status" value="1"/>
</dbReference>
<evidence type="ECO:0000313" key="6">
    <source>
        <dbReference type="Proteomes" id="UP000824223"/>
    </source>
</evidence>
<keyword evidence="3 5" id="KW-0808">Transferase</keyword>
<feature type="binding site" evidence="3">
    <location>
        <begin position="11"/>
        <end position="16"/>
    </location>
    <ligand>
        <name>ATP</name>
        <dbReference type="ChEBI" id="CHEBI:30616"/>
    </ligand>
</feature>
<dbReference type="PANTHER" id="PTHR10695:SF46">
    <property type="entry name" value="BIFUNCTIONAL COENZYME A SYNTHASE-RELATED"/>
    <property type="match status" value="1"/>
</dbReference>
<dbReference type="PROSITE" id="PS51219">
    <property type="entry name" value="DPCK"/>
    <property type="match status" value="1"/>
</dbReference>
<proteinExistence type="inferred from homology"/>
<dbReference type="Pfam" id="PF01121">
    <property type="entry name" value="CoaE"/>
    <property type="match status" value="1"/>
</dbReference>
<dbReference type="InterPro" id="IPR001977">
    <property type="entry name" value="Depp_CoAkinase"/>
</dbReference>
<comment type="function">
    <text evidence="3">Catalyzes the phosphorylation of the 3'-hydroxyl group of dephosphocoenzyme A to form coenzyme A.</text>
</comment>
<reference evidence="5" key="1">
    <citation type="journal article" date="2021" name="PeerJ">
        <title>Extensive microbial diversity within the chicken gut microbiome revealed by metagenomics and culture.</title>
        <authorList>
            <person name="Gilroy R."/>
            <person name="Ravi A."/>
            <person name="Getino M."/>
            <person name="Pursley I."/>
            <person name="Horton D.L."/>
            <person name="Alikhan N.F."/>
            <person name="Baker D."/>
            <person name="Gharbi K."/>
            <person name="Hall N."/>
            <person name="Watson M."/>
            <person name="Adriaenssens E.M."/>
            <person name="Foster-Nyarko E."/>
            <person name="Jarju S."/>
            <person name="Secka A."/>
            <person name="Antonio M."/>
            <person name="Oren A."/>
            <person name="Chaudhuri R.R."/>
            <person name="La Ragione R."/>
            <person name="Hildebrand F."/>
            <person name="Pallen M.J."/>
        </authorList>
    </citation>
    <scope>NUCLEOTIDE SEQUENCE</scope>
    <source>
        <strain evidence="5">ChiSjej2B20-11307</strain>
    </source>
</reference>
<keyword evidence="2 3" id="KW-0067">ATP-binding</keyword>
<dbReference type="AlphaFoldDB" id="A0A9D2HBV2"/>
<comment type="pathway">
    <text evidence="3">Cofactor biosynthesis; coenzyme A biosynthesis; CoA from (R)-pantothenate: step 5/5.</text>
</comment>
<keyword evidence="3 5" id="KW-0418">Kinase</keyword>
<evidence type="ECO:0000256" key="4">
    <source>
        <dbReference type="NCBIfam" id="TIGR00152"/>
    </source>
</evidence>
<dbReference type="GO" id="GO:0005524">
    <property type="term" value="F:ATP binding"/>
    <property type="evidence" value="ECO:0007669"/>
    <property type="project" value="UniProtKB-UniRule"/>
</dbReference>